<gene>
    <name evidence="8 10" type="primary">fabZ</name>
    <name evidence="9" type="ORF">P4G45_02020</name>
    <name evidence="10" type="ORF">P8936_01990</name>
</gene>
<dbReference type="InterPro" id="IPR013114">
    <property type="entry name" value="FabA_FabZ"/>
</dbReference>
<sequence length="168" mass="18698">MTDSPQGTEVAKQTMDIVEIMSILPHRYPFLLIDRVVEMERKQRIVAIKNVTLNEPHFQGHFPDYPIMPGVLMVEAIAQAGGALLLTEIPDRADKLMVFTGIENAKFRRPVVPGDQLRIEVTVLQWRSRAVKMLGIATVDGKVACEATVMCQLVPRAAKKPTPEVPAE</sequence>
<dbReference type="EC" id="4.2.1.59" evidence="8"/>
<dbReference type="EMBL" id="CP121194">
    <property type="protein sequence ID" value="XBH10526.1"/>
    <property type="molecule type" value="Genomic_DNA"/>
</dbReference>
<keyword evidence="3 8" id="KW-0444">Lipid biosynthesis</keyword>
<dbReference type="NCBIfam" id="NF000582">
    <property type="entry name" value="PRK00006.1"/>
    <property type="match status" value="1"/>
</dbReference>
<dbReference type="GO" id="GO:0009245">
    <property type="term" value="P:lipid A biosynthetic process"/>
    <property type="evidence" value="ECO:0007669"/>
    <property type="project" value="UniProtKB-UniRule"/>
</dbReference>
<dbReference type="PANTHER" id="PTHR30272">
    <property type="entry name" value="3-HYDROXYACYL-[ACYL-CARRIER-PROTEIN] DEHYDRATASE"/>
    <property type="match status" value="1"/>
</dbReference>
<comment type="subcellular location">
    <subcellularLocation>
        <location evidence="1 8">Cytoplasm</location>
    </subcellularLocation>
</comment>
<dbReference type="SUPFAM" id="SSF54637">
    <property type="entry name" value="Thioesterase/thiol ester dehydrase-isomerase"/>
    <property type="match status" value="1"/>
</dbReference>
<protein>
    <recommendedName>
        <fullName evidence="8">3-hydroxyacyl-[acyl-carrier-protein] dehydratase FabZ</fullName>
        <ecNumber evidence="8">4.2.1.59</ecNumber>
    </recommendedName>
    <alternativeName>
        <fullName evidence="8">(3R)-hydroxymyristoyl-[acyl-carrier-protein] dehydratase</fullName>
        <shortName evidence="8">(3R)-hydroxymyristoyl-ACP dehydrase</shortName>
    </alternativeName>
    <alternativeName>
        <fullName evidence="8">Beta-hydroxyacyl-ACP dehydratase</fullName>
    </alternativeName>
</protein>
<keyword evidence="6 8" id="KW-0456">Lyase</keyword>
<evidence type="ECO:0000313" key="10">
    <source>
        <dbReference type="EMBL" id="XBH13955.1"/>
    </source>
</evidence>
<dbReference type="InterPro" id="IPR029069">
    <property type="entry name" value="HotDog_dom_sf"/>
</dbReference>
<organism evidence="10">
    <name type="scientific">Edaphobacter paludis</name>
    <dbReference type="NCBI Taxonomy" id="3035702"/>
    <lineage>
        <taxon>Bacteria</taxon>
        <taxon>Pseudomonadati</taxon>
        <taxon>Acidobacteriota</taxon>
        <taxon>Terriglobia</taxon>
        <taxon>Terriglobales</taxon>
        <taxon>Acidobacteriaceae</taxon>
        <taxon>Edaphobacter</taxon>
    </lineage>
</organism>
<accession>A0AAU7CZL5</accession>
<feature type="active site" evidence="8">
    <location>
        <position position="61"/>
    </location>
</feature>
<accession>A0AAU7DA51</accession>
<dbReference type="NCBIfam" id="TIGR01750">
    <property type="entry name" value="fabZ"/>
    <property type="match status" value="1"/>
</dbReference>
<dbReference type="GO" id="GO:0019171">
    <property type="term" value="F:(3R)-hydroxyacyl-[acyl-carrier-protein] dehydratase activity"/>
    <property type="evidence" value="ECO:0007669"/>
    <property type="project" value="UniProtKB-EC"/>
</dbReference>
<keyword evidence="4 8" id="KW-0441">Lipid A biosynthesis</keyword>
<dbReference type="AlphaFoldDB" id="A0AAU7DA51"/>
<comment type="catalytic activity">
    <reaction evidence="8">
        <text>a (3R)-hydroxyacyl-[ACP] = a (2E)-enoyl-[ACP] + H2O</text>
        <dbReference type="Rhea" id="RHEA:13097"/>
        <dbReference type="Rhea" id="RHEA-COMP:9925"/>
        <dbReference type="Rhea" id="RHEA-COMP:9945"/>
        <dbReference type="ChEBI" id="CHEBI:15377"/>
        <dbReference type="ChEBI" id="CHEBI:78784"/>
        <dbReference type="ChEBI" id="CHEBI:78827"/>
        <dbReference type="EC" id="4.2.1.59"/>
    </reaction>
</comment>
<dbReference type="Gene3D" id="3.10.129.10">
    <property type="entry name" value="Hotdog Thioesterase"/>
    <property type="match status" value="1"/>
</dbReference>
<dbReference type="InterPro" id="IPR010084">
    <property type="entry name" value="FabZ"/>
</dbReference>
<dbReference type="KEGG" id="epl:P4G45_02020"/>
<dbReference type="CDD" id="cd01288">
    <property type="entry name" value="FabZ"/>
    <property type="match status" value="1"/>
</dbReference>
<comment type="function">
    <text evidence="7 8">Involved in unsaturated fatty acids biosynthesis. Catalyzes the dehydration of short chain beta-hydroxyacyl-ACPs and long chain saturated and unsaturated beta-hydroxyacyl-ACPs.</text>
</comment>
<dbReference type="PANTHER" id="PTHR30272:SF1">
    <property type="entry name" value="3-HYDROXYACYL-[ACYL-CARRIER-PROTEIN] DEHYDRATASE"/>
    <property type="match status" value="1"/>
</dbReference>
<evidence type="ECO:0000256" key="3">
    <source>
        <dbReference type="ARBA" id="ARBA00022516"/>
    </source>
</evidence>
<dbReference type="Pfam" id="PF07977">
    <property type="entry name" value="FabA"/>
    <property type="match status" value="1"/>
</dbReference>
<evidence type="ECO:0000256" key="4">
    <source>
        <dbReference type="ARBA" id="ARBA00022556"/>
    </source>
</evidence>
<evidence type="ECO:0000256" key="2">
    <source>
        <dbReference type="ARBA" id="ARBA00022490"/>
    </source>
</evidence>
<keyword evidence="5 8" id="KW-0443">Lipid metabolism</keyword>
<dbReference type="RefSeq" id="WP_348268032.1">
    <property type="nucleotide sequence ID" value="NZ_CP121194.1"/>
</dbReference>
<evidence type="ECO:0000256" key="6">
    <source>
        <dbReference type="ARBA" id="ARBA00023239"/>
    </source>
</evidence>
<dbReference type="EMBL" id="CP121195">
    <property type="protein sequence ID" value="XBH13955.1"/>
    <property type="molecule type" value="Genomic_DNA"/>
</dbReference>
<evidence type="ECO:0000313" key="9">
    <source>
        <dbReference type="EMBL" id="XBH10526.1"/>
    </source>
</evidence>
<name>A0AAU7DA51_9BACT</name>
<proteinExistence type="inferred from homology"/>
<dbReference type="GO" id="GO:0016020">
    <property type="term" value="C:membrane"/>
    <property type="evidence" value="ECO:0007669"/>
    <property type="project" value="GOC"/>
</dbReference>
<comment type="similarity">
    <text evidence="8">Belongs to the thioester dehydratase family. FabZ subfamily.</text>
</comment>
<evidence type="ECO:0000256" key="7">
    <source>
        <dbReference type="ARBA" id="ARBA00025049"/>
    </source>
</evidence>
<evidence type="ECO:0000256" key="5">
    <source>
        <dbReference type="ARBA" id="ARBA00023098"/>
    </source>
</evidence>
<dbReference type="HAMAP" id="MF_00406">
    <property type="entry name" value="FabZ"/>
    <property type="match status" value="1"/>
</dbReference>
<dbReference type="FunFam" id="3.10.129.10:FF:000001">
    <property type="entry name" value="3-hydroxyacyl-[acyl-carrier-protein] dehydratase FabZ"/>
    <property type="match status" value="1"/>
</dbReference>
<dbReference type="GO" id="GO:0005737">
    <property type="term" value="C:cytoplasm"/>
    <property type="evidence" value="ECO:0007669"/>
    <property type="project" value="UniProtKB-SubCell"/>
</dbReference>
<keyword evidence="2 8" id="KW-0963">Cytoplasm</keyword>
<evidence type="ECO:0000256" key="8">
    <source>
        <dbReference type="HAMAP-Rule" id="MF_00406"/>
    </source>
</evidence>
<dbReference type="GO" id="GO:0006633">
    <property type="term" value="P:fatty acid biosynthetic process"/>
    <property type="evidence" value="ECO:0007669"/>
    <property type="project" value="UniProtKB-UniRule"/>
</dbReference>
<reference evidence="10" key="1">
    <citation type="submission" date="2023-03" db="EMBL/GenBank/DDBJ databases">
        <title>Edaphobacter sp.</title>
        <authorList>
            <person name="Huber K.J."/>
            <person name="Papendorf J."/>
            <person name="Pilke C."/>
            <person name="Bunk B."/>
            <person name="Sproeer C."/>
            <person name="Pester M."/>
        </authorList>
    </citation>
    <scope>NUCLEOTIDE SEQUENCE</scope>
    <source>
        <strain evidence="9">DSM 109919</strain>
        <strain evidence="10">DSM 109920</strain>
    </source>
</reference>
<evidence type="ECO:0000256" key="1">
    <source>
        <dbReference type="ARBA" id="ARBA00004496"/>
    </source>
</evidence>